<proteinExistence type="predicted"/>
<dbReference type="EMBL" id="LXQA011470552">
    <property type="protein sequence ID" value="MCI98333.1"/>
    <property type="molecule type" value="Genomic_DNA"/>
</dbReference>
<dbReference type="AlphaFoldDB" id="A0A392WFS1"/>
<accession>A0A392WFS1</accession>
<reference evidence="2 3" key="1">
    <citation type="journal article" date="2018" name="Front. Plant Sci.">
        <title>Red Clover (Trifolium pratense) and Zigzag Clover (T. medium) - A Picture of Genomic Similarities and Differences.</title>
        <authorList>
            <person name="Dluhosova J."/>
            <person name="Istvanek J."/>
            <person name="Nedelnik J."/>
            <person name="Repkova J."/>
        </authorList>
    </citation>
    <scope>NUCLEOTIDE SEQUENCE [LARGE SCALE GENOMIC DNA]</scope>
    <source>
        <strain evidence="3">cv. 10/8</strain>
        <tissue evidence="2">Leaf</tissue>
    </source>
</reference>
<evidence type="ECO:0000313" key="3">
    <source>
        <dbReference type="Proteomes" id="UP000265520"/>
    </source>
</evidence>
<feature type="compositionally biased region" description="Polar residues" evidence="1">
    <location>
        <begin position="1"/>
        <end position="13"/>
    </location>
</feature>
<evidence type="ECO:0000313" key="2">
    <source>
        <dbReference type="EMBL" id="MCI98333.1"/>
    </source>
</evidence>
<keyword evidence="3" id="KW-1185">Reference proteome</keyword>
<feature type="non-terminal residue" evidence="2">
    <location>
        <position position="32"/>
    </location>
</feature>
<sequence>MLAEVVTTQQDQPENVLPAPAISARGKEVLSE</sequence>
<organism evidence="2 3">
    <name type="scientific">Trifolium medium</name>
    <dbReference type="NCBI Taxonomy" id="97028"/>
    <lineage>
        <taxon>Eukaryota</taxon>
        <taxon>Viridiplantae</taxon>
        <taxon>Streptophyta</taxon>
        <taxon>Embryophyta</taxon>
        <taxon>Tracheophyta</taxon>
        <taxon>Spermatophyta</taxon>
        <taxon>Magnoliopsida</taxon>
        <taxon>eudicotyledons</taxon>
        <taxon>Gunneridae</taxon>
        <taxon>Pentapetalae</taxon>
        <taxon>rosids</taxon>
        <taxon>fabids</taxon>
        <taxon>Fabales</taxon>
        <taxon>Fabaceae</taxon>
        <taxon>Papilionoideae</taxon>
        <taxon>50 kb inversion clade</taxon>
        <taxon>NPAAA clade</taxon>
        <taxon>Hologalegina</taxon>
        <taxon>IRL clade</taxon>
        <taxon>Trifolieae</taxon>
        <taxon>Trifolium</taxon>
    </lineage>
</organism>
<dbReference type="Proteomes" id="UP000265520">
    <property type="component" value="Unassembled WGS sequence"/>
</dbReference>
<comment type="caution">
    <text evidence="2">The sequence shown here is derived from an EMBL/GenBank/DDBJ whole genome shotgun (WGS) entry which is preliminary data.</text>
</comment>
<feature type="region of interest" description="Disordered" evidence="1">
    <location>
        <begin position="1"/>
        <end position="32"/>
    </location>
</feature>
<evidence type="ECO:0000256" key="1">
    <source>
        <dbReference type="SAM" id="MobiDB-lite"/>
    </source>
</evidence>
<name>A0A392WFS1_9FABA</name>
<protein>
    <submittedName>
        <fullName evidence="2">Uncharacterized protein</fullName>
    </submittedName>
</protein>